<keyword evidence="5" id="KW-0574">Periplasm</keyword>
<feature type="compositionally biased region" description="Polar residues" evidence="7">
    <location>
        <begin position="1"/>
        <end position="15"/>
    </location>
</feature>
<proteinExistence type="predicted"/>
<organism evidence="9 10">
    <name type="scientific">Methylobacterium platani</name>
    <dbReference type="NCBI Taxonomy" id="427683"/>
    <lineage>
        <taxon>Bacteria</taxon>
        <taxon>Pseudomonadati</taxon>
        <taxon>Pseudomonadota</taxon>
        <taxon>Alphaproteobacteria</taxon>
        <taxon>Hyphomicrobiales</taxon>
        <taxon>Methylobacteriaceae</taxon>
        <taxon>Methylobacterium</taxon>
    </lineage>
</organism>
<dbReference type="Pfam" id="PF14559">
    <property type="entry name" value="TPR_19"/>
    <property type="match status" value="1"/>
</dbReference>
<dbReference type="AlphaFoldDB" id="A0A179S4C7"/>
<evidence type="ECO:0000256" key="3">
    <source>
        <dbReference type="ARBA" id="ARBA00022679"/>
    </source>
</evidence>
<sequence length="522" mass="56929">MIVSRRTTPPQTRASGRSRRAPDPGIARHATGTTMIDLQPHLGTPIEGRNGQFYYRGDESRVGPYDHYLAGIRRGALASWTATLARRARELGRRGIRYHVVVVPGAHVACPEDLPDDLRGRIRAPFPRLQAALAGTDGLRLHYALADLVSRDPSPPGPGRDGAPHRTYRRNDTHWTEYGAYRNYLTVCRAIARELDVRVVEPADVTFATKQAFGDLSILRLPEGRPETIPLAVIRGGHRAHTVSKNTTVVRNRVIRMRSDTAPATAALIFHDSYATAQAKFWARSFGRTTFAGVTHRVYLDAVARERPDVVISIMAEHRLFEWPNDHDPWTFADDFESDCRSPAGRRTADVMVLYRQQKIAAAADAAAGIGAEPGFGAYHARVAAQALIGAHRVDDALAMAMTALSLDRESPSNLWMAAYASLYAGKPEDALTLATWAAGSDPHHGAWTELLASILIGLGRREEAALVLERAVAAVDDSPGLWRLLAETREAGGRPGPARQARAMVDALTGEETGPGRALDA</sequence>
<evidence type="ECO:0000259" key="8">
    <source>
        <dbReference type="Pfam" id="PF16822"/>
    </source>
</evidence>
<accession>A0A179S4C7</accession>
<dbReference type="GO" id="GO:0016740">
    <property type="term" value="F:transferase activity"/>
    <property type="evidence" value="ECO:0007669"/>
    <property type="project" value="UniProtKB-KW"/>
</dbReference>
<dbReference type="STRING" id="427683.A5481_24635"/>
<keyword evidence="6" id="KW-0016">Alginate biosynthesis</keyword>
<evidence type="ECO:0000256" key="7">
    <source>
        <dbReference type="SAM" id="MobiDB-lite"/>
    </source>
</evidence>
<dbReference type="InterPro" id="IPR031811">
    <property type="entry name" value="ALGX/ALGJ_SGNH-like"/>
</dbReference>
<dbReference type="InterPro" id="IPR011990">
    <property type="entry name" value="TPR-like_helical_dom_sf"/>
</dbReference>
<evidence type="ECO:0000256" key="5">
    <source>
        <dbReference type="ARBA" id="ARBA00022764"/>
    </source>
</evidence>
<evidence type="ECO:0000256" key="4">
    <source>
        <dbReference type="ARBA" id="ARBA00022729"/>
    </source>
</evidence>
<reference evidence="9 10" key="1">
    <citation type="submission" date="2016-04" db="EMBL/GenBank/DDBJ databases">
        <authorList>
            <person name="Evans L.H."/>
            <person name="Alamgir A."/>
            <person name="Owens N."/>
            <person name="Weber N.D."/>
            <person name="Virtaneva K."/>
            <person name="Barbian K."/>
            <person name="Babar A."/>
            <person name="Rosenke K."/>
        </authorList>
    </citation>
    <scope>NUCLEOTIDE SEQUENCE [LARGE SCALE GENOMIC DNA]</scope>
    <source>
        <strain evidence="9 10">PMB02</strain>
    </source>
</reference>
<comment type="caution">
    <text evidence="9">The sequence shown here is derived from an EMBL/GenBank/DDBJ whole genome shotgun (WGS) entry which is preliminary data.</text>
</comment>
<evidence type="ECO:0000256" key="1">
    <source>
        <dbReference type="ARBA" id="ARBA00004418"/>
    </source>
</evidence>
<protein>
    <recommendedName>
        <fullName evidence="8">AlgX/AlgJ SGNH hydrolase-like domain-containing protein</fullName>
    </recommendedName>
</protein>
<evidence type="ECO:0000313" key="10">
    <source>
        <dbReference type="Proteomes" id="UP000078316"/>
    </source>
</evidence>
<comment type="pathway">
    <text evidence="2">Glycan biosynthesis; alginate biosynthesis.</text>
</comment>
<keyword evidence="4" id="KW-0732">Signal</keyword>
<dbReference type="EMBL" id="LWHQ01000049">
    <property type="protein sequence ID" value="OAS19602.1"/>
    <property type="molecule type" value="Genomic_DNA"/>
</dbReference>
<dbReference type="GO" id="GO:0042121">
    <property type="term" value="P:alginic acid biosynthetic process"/>
    <property type="evidence" value="ECO:0007669"/>
    <property type="project" value="UniProtKB-UniPathway"/>
</dbReference>
<dbReference type="UniPathway" id="UPA00286"/>
<dbReference type="Proteomes" id="UP000078316">
    <property type="component" value="Unassembled WGS sequence"/>
</dbReference>
<feature type="region of interest" description="Disordered" evidence="7">
    <location>
        <begin position="1"/>
        <end position="27"/>
    </location>
</feature>
<evidence type="ECO:0000256" key="6">
    <source>
        <dbReference type="ARBA" id="ARBA00022841"/>
    </source>
</evidence>
<feature type="domain" description="AlgX/AlgJ SGNH hydrolase-like" evidence="8">
    <location>
        <begin position="77"/>
        <end position="208"/>
    </location>
</feature>
<dbReference type="GO" id="GO:0042597">
    <property type="term" value="C:periplasmic space"/>
    <property type="evidence" value="ECO:0007669"/>
    <property type="project" value="UniProtKB-SubCell"/>
</dbReference>
<name>A0A179S4C7_9HYPH</name>
<evidence type="ECO:0000256" key="2">
    <source>
        <dbReference type="ARBA" id="ARBA00005182"/>
    </source>
</evidence>
<dbReference type="OrthoDB" id="5243588at2"/>
<dbReference type="Pfam" id="PF16822">
    <property type="entry name" value="ALGX"/>
    <property type="match status" value="1"/>
</dbReference>
<comment type="subcellular location">
    <subcellularLocation>
        <location evidence="1">Periplasm</location>
    </subcellularLocation>
</comment>
<dbReference type="SUPFAM" id="SSF48452">
    <property type="entry name" value="TPR-like"/>
    <property type="match status" value="1"/>
</dbReference>
<keyword evidence="3" id="KW-0808">Transferase</keyword>
<gene>
    <name evidence="9" type="ORF">A5481_24635</name>
</gene>
<dbReference type="Gene3D" id="1.25.40.10">
    <property type="entry name" value="Tetratricopeptide repeat domain"/>
    <property type="match status" value="1"/>
</dbReference>
<evidence type="ECO:0000313" key="9">
    <source>
        <dbReference type="EMBL" id="OAS19602.1"/>
    </source>
</evidence>